<evidence type="ECO:0000313" key="4">
    <source>
        <dbReference type="Proteomes" id="UP000434957"/>
    </source>
</evidence>
<keyword evidence="4" id="KW-1185">Reference proteome</keyword>
<proteinExistence type="predicted"/>
<evidence type="ECO:0000313" key="3">
    <source>
        <dbReference type="Proteomes" id="UP000429607"/>
    </source>
</evidence>
<protein>
    <submittedName>
        <fullName evidence="1">Uncharacterized protein</fullName>
    </submittedName>
</protein>
<organism evidence="1 3">
    <name type="scientific">Phytophthora rubi</name>
    <dbReference type="NCBI Taxonomy" id="129364"/>
    <lineage>
        <taxon>Eukaryota</taxon>
        <taxon>Sar</taxon>
        <taxon>Stramenopiles</taxon>
        <taxon>Oomycota</taxon>
        <taxon>Peronosporomycetes</taxon>
        <taxon>Peronosporales</taxon>
        <taxon>Peronosporaceae</taxon>
        <taxon>Phytophthora</taxon>
    </lineage>
</organism>
<dbReference type="EMBL" id="QXFT01000869">
    <property type="protein sequence ID" value="KAE9334161.1"/>
    <property type="molecule type" value="Genomic_DNA"/>
</dbReference>
<sequence>METTETKNPKTTSVRVPPFVPLTVLIIASTSHAALVKWCQARKDYEQQQVGMMLQHNKEEVDGAITSIKYSFTPGLFEVLCDLEWGIDIADITDDMLTAKFDDIIATVVNPSEPNRRTKHRIKSVCSFLAAA</sequence>
<dbReference type="AlphaFoldDB" id="A0A6A3MTY1"/>
<dbReference type="Proteomes" id="UP000434957">
    <property type="component" value="Unassembled WGS sequence"/>
</dbReference>
<evidence type="ECO:0000313" key="1">
    <source>
        <dbReference type="EMBL" id="KAE9035121.1"/>
    </source>
</evidence>
<reference evidence="1 3" key="1">
    <citation type="submission" date="2018-09" db="EMBL/GenBank/DDBJ databases">
        <title>Genomic investigation of the strawberry pathogen Phytophthora fragariae indicates pathogenicity is determined by transcriptional variation in three key races.</title>
        <authorList>
            <person name="Adams T.M."/>
            <person name="Armitage A.D."/>
            <person name="Sobczyk M.K."/>
            <person name="Bates H.J."/>
            <person name="Dunwell J.M."/>
            <person name="Nellist C.F."/>
            <person name="Harrison R.J."/>
        </authorList>
    </citation>
    <scope>NUCLEOTIDE SEQUENCE [LARGE SCALE GENOMIC DNA]</scope>
    <source>
        <strain evidence="1 3">SCRP249</strain>
        <strain evidence="2 4">SCRP333</strain>
    </source>
</reference>
<dbReference type="EMBL" id="QXFV01000523">
    <property type="protein sequence ID" value="KAE9035121.1"/>
    <property type="molecule type" value="Genomic_DNA"/>
</dbReference>
<evidence type="ECO:0000313" key="2">
    <source>
        <dbReference type="EMBL" id="KAE9334161.1"/>
    </source>
</evidence>
<gene>
    <name evidence="1" type="ORF">PR001_g9446</name>
    <name evidence="2" type="ORF">PR003_g13658</name>
</gene>
<name>A0A6A3MTY1_9STRA</name>
<comment type="caution">
    <text evidence="1">The sequence shown here is derived from an EMBL/GenBank/DDBJ whole genome shotgun (WGS) entry which is preliminary data.</text>
</comment>
<accession>A0A6A3MTY1</accession>
<dbReference type="Proteomes" id="UP000429607">
    <property type="component" value="Unassembled WGS sequence"/>
</dbReference>